<evidence type="ECO:0008006" key="4">
    <source>
        <dbReference type="Google" id="ProtNLM"/>
    </source>
</evidence>
<name>A0AAQ3LCH3_9BACT</name>
<evidence type="ECO:0000313" key="3">
    <source>
        <dbReference type="Proteomes" id="UP001304300"/>
    </source>
</evidence>
<keyword evidence="3" id="KW-1185">Reference proteome</keyword>
<feature type="chain" id="PRO_5042979152" description="PEP-CTERM protein-sorting domain-containing protein" evidence="1">
    <location>
        <begin position="20"/>
        <end position="257"/>
    </location>
</feature>
<dbReference type="EMBL" id="CP136920">
    <property type="protein sequence ID" value="WOO41917.1"/>
    <property type="molecule type" value="Genomic_DNA"/>
</dbReference>
<reference evidence="2 3" key="1">
    <citation type="submission" date="2023-10" db="EMBL/GenBank/DDBJ databases">
        <title>Rubellicoccus peritrichatus gen. nov., sp. nov., isolated from an algae of coral reef tank.</title>
        <authorList>
            <person name="Luo J."/>
        </authorList>
    </citation>
    <scope>NUCLEOTIDE SEQUENCE [LARGE SCALE GENOMIC DNA]</scope>
    <source>
        <strain evidence="2 3">CR14</strain>
    </source>
</reference>
<gene>
    <name evidence="2" type="ORF">RZN69_02370</name>
</gene>
<evidence type="ECO:0000256" key="1">
    <source>
        <dbReference type="SAM" id="SignalP"/>
    </source>
</evidence>
<evidence type="ECO:0000313" key="2">
    <source>
        <dbReference type="EMBL" id="WOO41917.1"/>
    </source>
</evidence>
<organism evidence="2 3">
    <name type="scientific">Rubellicoccus peritrichatus</name>
    <dbReference type="NCBI Taxonomy" id="3080537"/>
    <lineage>
        <taxon>Bacteria</taxon>
        <taxon>Pseudomonadati</taxon>
        <taxon>Verrucomicrobiota</taxon>
        <taxon>Opitutia</taxon>
        <taxon>Puniceicoccales</taxon>
        <taxon>Cerasicoccaceae</taxon>
        <taxon>Rubellicoccus</taxon>
    </lineage>
</organism>
<dbReference type="RefSeq" id="WP_317834401.1">
    <property type="nucleotide sequence ID" value="NZ_CP136920.1"/>
</dbReference>
<dbReference type="KEGG" id="puo:RZN69_02370"/>
<protein>
    <recommendedName>
        <fullName evidence="4">PEP-CTERM protein-sorting domain-containing protein</fullName>
    </recommendedName>
</protein>
<feature type="signal peptide" evidence="1">
    <location>
        <begin position="1"/>
        <end position="19"/>
    </location>
</feature>
<accession>A0AAQ3LCH3</accession>
<keyword evidence="1" id="KW-0732">Signal</keyword>
<proteinExistence type="predicted"/>
<dbReference type="Proteomes" id="UP001304300">
    <property type="component" value="Chromosome"/>
</dbReference>
<sequence>MKTLSTITLFLASAGMTFAINVDDPTPSVLGDDVTIQTFTQELGNYSATDFNNDANTMLTNFDASASTGGSGFVPSEVINGVLYTAGTSGVNFRVNFDLLTAGFGRLVSDDVNFVSSSPNSLVWGGVTGTGAAISFPEFVFGSVVSEEIYGVGFTVTRLQSTADVRVYSDIAGTNQIGSTVTLSANNPGDNYSFFGYAGDTVIRRVEVEVASGIQFGIDDFIVTTTQIPEPAEQAMFLGGVIAGLVLLSRRFRKNKA</sequence>
<dbReference type="AlphaFoldDB" id="A0AAQ3LCH3"/>